<dbReference type="EMBL" id="VUNR01000012">
    <property type="protein sequence ID" value="MSU08833.1"/>
    <property type="molecule type" value="Genomic_DNA"/>
</dbReference>
<dbReference type="GO" id="GO:0160105">
    <property type="term" value="F:tRNA (adenine(22)-N1)-methyltransferase activity"/>
    <property type="evidence" value="ECO:0007669"/>
    <property type="project" value="InterPro"/>
</dbReference>
<dbReference type="RefSeq" id="WP_154406988.1">
    <property type="nucleotide sequence ID" value="NZ_JAQXJM010000141.1"/>
</dbReference>
<dbReference type="Gene3D" id="1.10.287.1890">
    <property type="match status" value="1"/>
</dbReference>
<sequence length="226" mass="24592">MLLDDRLEAVAAFVGSGAAVADIGTDHGYLAMELKRRDGSRRVIAADKNGGPCEAARRTLRENGMEQEIEVRQGDGLAAVAAGEVDTVCIAGMGGKLIADILAAQPEVFAGLKCAVLQPQNAYALLRGWLYEHGWRIEDEALAKVDGRVYQIIRAVPGQADMPSWQELLLGPVLLKKRPALFREHVENNLDSMGKVLAGLKRGNNPDRKRIEALEREMGELKALIE</sequence>
<dbReference type="PANTHER" id="PTHR38451">
    <property type="entry name" value="TRNA (ADENINE(22)-N(1))-METHYLTRANSFERASE"/>
    <property type="match status" value="1"/>
</dbReference>
<reference evidence="1 2" key="1">
    <citation type="submission" date="2019-08" db="EMBL/GenBank/DDBJ databases">
        <title>In-depth cultivation of the pig gut microbiome towards novel bacterial diversity and tailored functional studies.</title>
        <authorList>
            <person name="Wylensek D."/>
            <person name="Hitch T.C.A."/>
            <person name="Clavel T."/>
        </authorList>
    </citation>
    <scope>NUCLEOTIDE SEQUENCE [LARGE SCALE GENOMIC DNA]</scope>
    <source>
        <strain evidence="1 2">WCA-693-APC-5D-A</strain>
    </source>
</reference>
<accession>A0A6I2UBE2</accession>
<dbReference type="InterPro" id="IPR029063">
    <property type="entry name" value="SAM-dependent_MTases_sf"/>
</dbReference>
<keyword evidence="2" id="KW-1185">Reference proteome</keyword>
<keyword evidence="1" id="KW-0489">Methyltransferase</keyword>
<dbReference type="PIRSF" id="PIRSF018637">
    <property type="entry name" value="TrmK"/>
    <property type="match status" value="1"/>
</dbReference>
<keyword evidence="1" id="KW-0808">Transferase</keyword>
<organism evidence="1 2">
    <name type="scientific">Anaerovibrio slackiae</name>
    <dbReference type="NCBI Taxonomy" id="2652309"/>
    <lineage>
        <taxon>Bacteria</taxon>
        <taxon>Bacillati</taxon>
        <taxon>Bacillota</taxon>
        <taxon>Negativicutes</taxon>
        <taxon>Selenomonadales</taxon>
        <taxon>Selenomonadaceae</taxon>
        <taxon>Anaerovibrio</taxon>
    </lineage>
</organism>
<gene>
    <name evidence="1" type="ORF">FYJ84_07535</name>
</gene>
<proteinExistence type="predicted"/>
<dbReference type="SUPFAM" id="SSF53335">
    <property type="entry name" value="S-adenosyl-L-methionine-dependent methyltransferases"/>
    <property type="match status" value="1"/>
</dbReference>
<comment type="caution">
    <text evidence="1">The sequence shown here is derived from an EMBL/GenBank/DDBJ whole genome shotgun (WGS) entry which is preliminary data.</text>
</comment>
<dbReference type="Proteomes" id="UP000433181">
    <property type="component" value="Unassembled WGS sequence"/>
</dbReference>
<evidence type="ECO:0000313" key="2">
    <source>
        <dbReference type="Proteomes" id="UP000433181"/>
    </source>
</evidence>
<protein>
    <submittedName>
        <fullName evidence="1">SAM-dependent methyltransferase</fullName>
    </submittedName>
</protein>
<dbReference type="AlphaFoldDB" id="A0A6I2UBE2"/>
<dbReference type="GeneID" id="96778766"/>
<dbReference type="PANTHER" id="PTHR38451:SF1">
    <property type="entry name" value="TRNA (ADENINE(22)-N(1))-METHYLTRANSFERASE"/>
    <property type="match status" value="1"/>
</dbReference>
<name>A0A6I2UBE2_9FIRM</name>
<dbReference type="Gene3D" id="3.40.50.150">
    <property type="entry name" value="Vaccinia Virus protein VP39"/>
    <property type="match status" value="1"/>
</dbReference>
<dbReference type="Pfam" id="PF04816">
    <property type="entry name" value="TrmK"/>
    <property type="match status" value="1"/>
</dbReference>
<evidence type="ECO:0000313" key="1">
    <source>
        <dbReference type="EMBL" id="MSU08833.1"/>
    </source>
</evidence>
<dbReference type="InterPro" id="IPR006901">
    <property type="entry name" value="TrmK"/>
</dbReference>
<dbReference type="GO" id="GO:0032259">
    <property type="term" value="P:methylation"/>
    <property type="evidence" value="ECO:0007669"/>
    <property type="project" value="UniProtKB-KW"/>
</dbReference>